<dbReference type="PANTHER" id="PTHR42709:SF11">
    <property type="entry name" value="DEDA FAMILY PROTEIN"/>
    <property type="match status" value="1"/>
</dbReference>
<feature type="transmembrane region" description="Helical" evidence="1">
    <location>
        <begin position="44"/>
        <end position="74"/>
    </location>
</feature>
<dbReference type="Pfam" id="PF09335">
    <property type="entry name" value="VTT_dom"/>
    <property type="match status" value="1"/>
</dbReference>
<feature type="transmembrane region" description="Helical" evidence="1">
    <location>
        <begin position="125"/>
        <end position="154"/>
    </location>
</feature>
<reference evidence="3 4" key="1">
    <citation type="journal article" date="2012" name="Stand. Genomic Sci.">
        <title>Complete genome sequence of Terriglobus saanensis type strain SP1PR4(T), an Acidobacteria from tundra soil.</title>
        <authorList>
            <person name="Rawat S.R."/>
            <person name="Mannisto M.K."/>
            <person name="Starovoytov V."/>
            <person name="Goodwin L."/>
            <person name="Nolan M."/>
            <person name="Hauser L."/>
            <person name="Land M."/>
            <person name="Davenport K.W."/>
            <person name="Woyke T."/>
            <person name="Haggblom M.M."/>
        </authorList>
    </citation>
    <scope>NUCLEOTIDE SEQUENCE</scope>
    <source>
        <strain evidence="4">ATCC BAA-1853 / DSM 23119 / SP1PR4</strain>
    </source>
</reference>
<keyword evidence="1" id="KW-0472">Membrane</keyword>
<dbReference type="STRING" id="401053.AciPR4_0268"/>
<gene>
    <name evidence="3" type="ordered locus">AciPR4_0268</name>
</gene>
<dbReference type="AlphaFoldDB" id="E8V0P3"/>
<dbReference type="InterPro" id="IPR032816">
    <property type="entry name" value="VTT_dom"/>
</dbReference>
<keyword evidence="1" id="KW-1133">Transmembrane helix</keyword>
<dbReference type="InterPro" id="IPR051311">
    <property type="entry name" value="DedA_domain"/>
</dbReference>
<dbReference type="GO" id="GO:0005886">
    <property type="term" value="C:plasma membrane"/>
    <property type="evidence" value="ECO:0007669"/>
    <property type="project" value="TreeGrafter"/>
</dbReference>
<feature type="transmembrane region" description="Helical" evidence="1">
    <location>
        <begin position="166"/>
        <end position="184"/>
    </location>
</feature>
<evidence type="ECO:0000256" key="1">
    <source>
        <dbReference type="SAM" id="Phobius"/>
    </source>
</evidence>
<dbReference type="KEGG" id="tsa:AciPR4_0268"/>
<dbReference type="Proteomes" id="UP000006844">
    <property type="component" value="Chromosome"/>
</dbReference>
<evidence type="ECO:0000313" key="3">
    <source>
        <dbReference type="EMBL" id="ADV81106.1"/>
    </source>
</evidence>
<name>E8V0P3_TERSS</name>
<dbReference type="eggNOG" id="COG1238">
    <property type="taxonomic scope" value="Bacteria"/>
</dbReference>
<dbReference type="EMBL" id="CP002467">
    <property type="protein sequence ID" value="ADV81106.1"/>
    <property type="molecule type" value="Genomic_DNA"/>
</dbReference>
<dbReference type="PANTHER" id="PTHR42709">
    <property type="entry name" value="ALKALINE PHOSPHATASE LIKE PROTEIN"/>
    <property type="match status" value="1"/>
</dbReference>
<dbReference type="HOGENOM" id="CLU_099466_0_0_0"/>
<evidence type="ECO:0000259" key="2">
    <source>
        <dbReference type="Pfam" id="PF09335"/>
    </source>
</evidence>
<keyword evidence="4" id="KW-1185">Reference proteome</keyword>
<keyword evidence="1" id="KW-0812">Transmembrane</keyword>
<evidence type="ECO:0000313" key="4">
    <source>
        <dbReference type="Proteomes" id="UP000006844"/>
    </source>
</evidence>
<feature type="domain" description="VTT" evidence="2">
    <location>
        <begin position="33"/>
        <end position="144"/>
    </location>
</feature>
<accession>E8V0P3</accession>
<proteinExistence type="predicted"/>
<sequence>MATMKPLGIWGLAGLSFVDAALIPLPTSMDGTVLIYVQGNHGRFVLYCLVAALASCIGSLVPYFVGRAGGELFLLKRINRQRYERMRDRFEKQEFLAIMIPAMLPPPTPIKLFEFAAGVFEMKPLPFATAIFLGKLVQFLVCSILFLTFGPALLREFRLGLHEHAAVMWTVAGVLLVGLTVWIMRKLFSGRSETEFPVEEDSVEVSKL</sequence>
<dbReference type="OrthoDB" id="115324at2"/>
<protein>
    <submittedName>
        <fullName evidence="3">SNARE associated Golgi protein-related protein</fullName>
    </submittedName>
</protein>
<organism evidence="3 4">
    <name type="scientific">Terriglobus saanensis (strain ATCC BAA-1853 / DSM 23119 / SP1PR4)</name>
    <dbReference type="NCBI Taxonomy" id="401053"/>
    <lineage>
        <taxon>Bacteria</taxon>
        <taxon>Pseudomonadati</taxon>
        <taxon>Acidobacteriota</taxon>
        <taxon>Terriglobia</taxon>
        <taxon>Terriglobales</taxon>
        <taxon>Acidobacteriaceae</taxon>
        <taxon>Terriglobus</taxon>
    </lineage>
</organism>
<feature type="transmembrane region" description="Helical" evidence="1">
    <location>
        <begin position="95"/>
        <end position="113"/>
    </location>
</feature>